<gene>
    <name evidence="10" type="ORF">WJX81_005280</name>
</gene>
<evidence type="ECO:0000256" key="6">
    <source>
        <dbReference type="ARBA" id="ARBA00023015"/>
    </source>
</evidence>
<dbReference type="AlphaFoldDB" id="A0AAW1QZA3"/>
<keyword evidence="11" id="KW-1185">Reference proteome</keyword>
<keyword evidence="6" id="KW-0805">Transcription regulation</keyword>
<comment type="caution">
    <text evidence="10">The sequence shown here is derived from an EMBL/GenBank/DDBJ whole genome shotgun (WGS) entry which is preliminary data.</text>
</comment>
<dbReference type="GO" id="GO:0006325">
    <property type="term" value="P:chromatin organization"/>
    <property type="evidence" value="ECO:0007669"/>
    <property type="project" value="UniProtKB-KW"/>
</dbReference>
<reference evidence="10 11" key="1">
    <citation type="journal article" date="2024" name="Nat. Commun.">
        <title>Phylogenomics reveals the evolutionary origins of lichenization in chlorophyte algae.</title>
        <authorList>
            <person name="Puginier C."/>
            <person name="Libourel C."/>
            <person name="Otte J."/>
            <person name="Skaloud P."/>
            <person name="Haon M."/>
            <person name="Grisel S."/>
            <person name="Petersen M."/>
            <person name="Berrin J.G."/>
            <person name="Delaux P.M."/>
            <person name="Dal Grande F."/>
            <person name="Keller J."/>
        </authorList>
    </citation>
    <scope>NUCLEOTIDE SEQUENCE [LARGE SCALE GENOMIC DNA]</scope>
    <source>
        <strain evidence="10 11">SAG 245.80</strain>
    </source>
</reference>
<evidence type="ECO:0000313" key="10">
    <source>
        <dbReference type="EMBL" id="KAK9826829.1"/>
    </source>
</evidence>
<dbReference type="GO" id="GO:0005634">
    <property type="term" value="C:nucleus"/>
    <property type="evidence" value="ECO:0007669"/>
    <property type="project" value="TreeGrafter"/>
</dbReference>
<evidence type="ECO:0000313" key="11">
    <source>
        <dbReference type="Proteomes" id="UP001445335"/>
    </source>
</evidence>
<organism evidence="10 11">
    <name type="scientific">Elliptochloris bilobata</name>
    <dbReference type="NCBI Taxonomy" id="381761"/>
    <lineage>
        <taxon>Eukaryota</taxon>
        <taxon>Viridiplantae</taxon>
        <taxon>Chlorophyta</taxon>
        <taxon>core chlorophytes</taxon>
        <taxon>Trebouxiophyceae</taxon>
        <taxon>Trebouxiophyceae incertae sedis</taxon>
        <taxon>Elliptochloris clade</taxon>
        <taxon>Elliptochloris</taxon>
    </lineage>
</organism>
<evidence type="ECO:0000256" key="5">
    <source>
        <dbReference type="ARBA" id="ARBA00022853"/>
    </source>
</evidence>
<evidence type="ECO:0008006" key="12">
    <source>
        <dbReference type="Google" id="ProtNLM"/>
    </source>
</evidence>
<evidence type="ECO:0000259" key="8">
    <source>
        <dbReference type="Pfam" id="PF09733"/>
    </source>
</evidence>
<dbReference type="PANTHER" id="PTHR22597:SF0">
    <property type="entry name" value="POLYCOMB PROTEIN SUZ12"/>
    <property type="match status" value="1"/>
</dbReference>
<dbReference type="GO" id="GO:0031490">
    <property type="term" value="F:chromatin DNA binding"/>
    <property type="evidence" value="ECO:0007669"/>
    <property type="project" value="TreeGrafter"/>
</dbReference>
<dbReference type="PANTHER" id="PTHR22597">
    <property type="entry name" value="POLYCOMB GROUP PROTEIN"/>
    <property type="match status" value="1"/>
</dbReference>
<proteinExistence type="inferred from homology"/>
<keyword evidence="4" id="KW-0862">Zinc</keyword>
<dbReference type="EMBL" id="JALJOU010000062">
    <property type="protein sequence ID" value="KAK9826829.1"/>
    <property type="molecule type" value="Genomic_DNA"/>
</dbReference>
<keyword evidence="3" id="KW-0863">Zinc-finger</keyword>
<feature type="domain" description="Polycomb protein SUZ12-like zinc finger" evidence="9">
    <location>
        <begin position="230"/>
        <end position="280"/>
    </location>
</feature>
<dbReference type="InterPro" id="IPR057540">
    <property type="entry name" value="Znf_SUZ12"/>
</dbReference>
<dbReference type="CDD" id="cd21553">
    <property type="entry name" value="VEFS-box_EMF2-like"/>
    <property type="match status" value="1"/>
</dbReference>
<protein>
    <recommendedName>
        <fullName evidence="12">Polycomb protein VEFS-Box domain-containing protein</fullName>
    </recommendedName>
</protein>
<evidence type="ECO:0000256" key="1">
    <source>
        <dbReference type="ARBA" id="ARBA00007416"/>
    </source>
</evidence>
<keyword evidence="7" id="KW-0804">Transcription</keyword>
<keyword evidence="5" id="KW-0156">Chromatin regulator</keyword>
<comment type="similarity">
    <text evidence="1">Belongs to the VEFS (VRN2-EMF2-FIS2-SU(Z)12) family.</text>
</comment>
<evidence type="ECO:0000256" key="2">
    <source>
        <dbReference type="ARBA" id="ARBA00022723"/>
    </source>
</evidence>
<sequence>MPAQLASALAARAAVRPHILPRSLCYTRTSTGRGLHSATGAAALPSGLQSSSEGALRVEVTAVTGPGSQGCVSAVVALCKGAADCTEYVPLSARLAHVLLAPLQQPAAVVLPLPPEQTAGDRLAVLILVSGDHFDLRVLGKRHGSCLTVSPHARRAFGVLAWGVAALHCTLAVPGQRSAVLSMAELQPVRMSLRVDADLGEAGLGPGQCGVDDSGSRSGTCVEQKDAQPGQVFWRYLFGGDCFAEEQTAAFACALCPLRCCSFEGLVEHLEASHWRFAFASAAGYMSTDYLVEARVAAEAEDESAGGSDAATQAFWAAEFKRRYPCWQNTYFYCPPAQRRQRALLLGPAQARPPDGIFAALPGRPAPKRIVTCRGLLSTWAARKRKLPPPPAVVALEGGRVAGWQRLYHARKAAQMTEREVAAVLANPRGAPDSDDEEDMADWRERSKRRLLAGGAQLVDAEVELVWNWNVHVRKLPIRAHLRIPAACDSFARTYATLLAGRAQFYAAFVAHLLTLADSGLLPIERMDACLALIAAPDEPRPAAA</sequence>
<dbReference type="Proteomes" id="UP001445335">
    <property type="component" value="Unassembled WGS sequence"/>
</dbReference>
<accession>A0AAW1QZA3</accession>
<name>A0AAW1QZA3_9CHLO</name>
<keyword evidence="2" id="KW-0479">Metal-binding</keyword>
<evidence type="ECO:0000259" key="9">
    <source>
        <dbReference type="Pfam" id="PF23320"/>
    </source>
</evidence>
<feature type="domain" description="Polycomb protein VEFS-Box" evidence="8">
    <location>
        <begin position="407"/>
        <end position="526"/>
    </location>
</feature>
<evidence type="ECO:0000256" key="3">
    <source>
        <dbReference type="ARBA" id="ARBA00022771"/>
    </source>
</evidence>
<dbReference type="Pfam" id="PF09733">
    <property type="entry name" value="VEFS-Box"/>
    <property type="match status" value="1"/>
</dbReference>
<dbReference type="Pfam" id="PF23320">
    <property type="entry name" value="Zn_SUZ12"/>
    <property type="match status" value="1"/>
</dbReference>
<dbReference type="InterPro" id="IPR019135">
    <property type="entry name" value="Polycomb_protein_VEFS-Box"/>
</dbReference>
<evidence type="ECO:0000256" key="4">
    <source>
        <dbReference type="ARBA" id="ARBA00022833"/>
    </source>
</evidence>
<dbReference type="GO" id="GO:0008270">
    <property type="term" value="F:zinc ion binding"/>
    <property type="evidence" value="ECO:0007669"/>
    <property type="project" value="UniProtKB-KW"/>
</dbReference>
<evidence type="ECO:0000256" key="7">
    <source>
        <dbReference type="ARBA" id="ARBA00023163"/>
    </source>
</evidence>